<evidence type="ECO:0000313" key="2">
    <source>
        <dbReference type="EMBL" id="PYH76411.1"/>
    </source>
</evidence>
<protein>
    <recommendedName>
        <fullName evidence="4">Protein kinase domain-containing protein</fullName>
    </recommendedName>
</protein>
<accession>A0A319BVI5</accession>
<dbReference type="SUPFAM" id="SSF56112">
    <property type="entry name" value="Protein kinase-like (PK-like)"/>
    <property type="match status" value="1"/>
</dbReference>
<dbReference type="VEuPathDB" id="FungiDB:BO82DRAFT_378813"/>
<sequence>MYDWYWKYHWRALYLEAEKRRRLAEEERDLEREQTRPTSFGELIRYCHDYLSQRLRTEAPSRSTTGKIPPPIGKCCPLRLRPWTDCSANQGRIYRSVCDYLQPSDQNAELLFQPRLFLKALGDEFSERPISSEQDLESYERFCVENHVRDIIAKLCTIDAARDEFRLGKGVQFDNHANALDTDEEDKHGKDKSTGSRRSRPDQFCIHRVDGEQKALLMTVEYKPPHKLSVENLRAGLRPMDFWREVVRPDSVPTEGPEKLRYNAAWLTGSAVVQEYHVMIQEGLEYSYLTNGLALVLLKVDYDDPSTLYYHLCEPNMEVNHWKDENPLQQPVTSVARVLCLCLMSFQSRYRDQEWRNAARAHLPEWKTSFDHTRSQIPSSELQHNPPGSEYTASEYAGSELTASEYIPSSSPVQSPLERQIATRSRRSCAPSNPKPCSEDTGLSSDSEADDATEGRKRRYSQILSSPASPSVQQPARHAGSRHGPGGRSQKNTGSFCTQRCLLGLQQGGELDMQCPNVGLHRKGGNSQYHLIRAKTMVKQVKQQLDKNIDHGCTPIGHCGASGVPFKVTCATYGYTVVGKGTTRSLWHQVSREAEIYGVLSRVQGLAVPVFLGKLDLQKFYYVHGAGEIRHMLLMAWGGEPVGLRMQEKAVVREISRSTRAIRLSGILHNDLRPDNILWNAELGRALIIDFHCSKLDLRPIRKRQLSSCCGTEGGGRKRLRVICS</sequence>
<dbReference type="Gene3D" id="1.10.510.10">
    <property type="entry name" value="Transferase(Phosphotransferase) domain 1"/>
    <property type="match status" value="1"/>
</dbReference>
<evidence type="ECO:0008006" key="4">
    <source>
        <dbReference type="Google" id="ProtNLM"/>
    </source>
</evidence>
<feature type="region of interest" description="Disordered" evidence="1">
    <location>
        <begin position="370"/>
        <end position="493"/>
    </location>
</feature>
<dbReference type="Proteomes" id="UP000248340">
    <property type="component" value="Unassembled WGS sequence"/>
</dbReference>
<name>A0A319BVI5_9EURO</name>
<gene>
    <name evidence="2" type="ORF">BO82DRAFT_378813</name>
</gene>
<dbReference type="STRING" id="1448315.A0A319BVI5"/>
<proteinExistence type="predicted"/>
<dbReference type="EMBL" id="KZ821758">
    <property type="protein sequence ID" value="PYH76411.1"/>
    <property type="molecule type" value="Genomic_DNA"/>
</dbReference>
<feature type="compositionally biased region" description="Low complexity" evidence="1">
    <location>
        <begin position="465"/>
        <end position="476"/>
    </location>
</feature>
<dbReference type="OrthoDB" id="2156052at2759"/>
<keyword evidence="3" id="KW-1185">Reference proteome</keyword>
<evidence type="ECO:0000313" key="3">
    <source>
        <dbReference type="Proteomes" id="UP000248340"/>
    </source>
</evidence>
<dbReference type="GeneID" id="37140395"/>
<feature type="region of interest" description="Disordered" evidence="1">
    <location>
        <begin position="178"/>
        <end position="202"/>
    </location>
</feature>
<dbReference type="RefSeq" id="XP_025486611.1">
    <property type="nucleotide sequence ID" value="XM_025637653.1"/>
</dbReference>
<feature type="compositionally biased region" description="Basic and acidic residues" evidence="1">
    <location>
        <begin position="185"/>
        <end position="202"/>
    </location>
</feature>
<dbReference type="AlphaFoldDB" id="A0A319BVI5"/>
<dbReference type="InterPro" id="IPR011009">
    <property type="entry name" value="Kinase-like_dom_sf"/>
</dbReference>
<evidence type="ECO:0000256" key="1">
    <source>
        <dbReference type="SAM" id="MobiDB-lite"/>
    </source>
</evidence>
<organism evidence="2 3">
    <name type="scientific">Aspergillus uvarum CBS 121591</name>
    <dbReference type="NCBI Taxonomy" id="1448315"/>
    <lineage>
        <taxon>Eukaryota</taxon>
        <taxon>Fungi</taxon>
        <taxon>Dikarya</taxon>
        <taxon>Ascomycota</taxon>
        <taxon>Pezizomycotina</taxon>
        <taxon>Eurotiomycetes</taxon>
        <taxon>Eurotiomycetidae</taxon>
        <taxon>Eurotiales</taxon>
        <taxon>Aspergillaceae</taxon>
        <taxon>Aspergillus</taxon>
        <taxon>Aspergillus subgen. Circumdati</taxon>
    </lineage>
</organism>
<reference evidence="2 3" key="1">
    <citation type="submission" date="2016-12" db="EMBL/GenBank/DDBJ databases">
        <title>The genomes of Aspergillus section Nigri reveals drivers in fungal speciation.</title>
        <authorList>
            <consortium name="DOE Joint Genome Institute"/>
            <person name="Vesth T.C."/>
            <person name="Nybo J."/>
            <person name="Theobald S."/>
            <person name="Brandl J."/>
            <person name="Frisvad J.C."/>
            <person name="Nielsen K.F."/>
            <person name="Lyhne E.K."/>
            <person name="Kogle M.E."/>
            <person name="Kuo A."/>
            <person name="Riley R."/>
            <person name="Clum A."/>
            <person name="Nolan M."/>
            <person name="Lipzen A."/>
            <person name="Salamov A."/>
            <person name="Henrissat B."/>
            <person name="Wiebenga A."/>
            <person name="De Vries R.P."/>
            <person name="Grigoriev I.V."/>
            <person name="Mortensen U.H."/>
            <person name="Andersen M.R."/>
            <person name="Baker S.E."/>
        </authorList>
    </citation>
    <scope>NUCLEOTIDE SEQUENCE [LARGE SCALE GENOMIC DNA]</scope>
    <source>
        <strain evidence="2 3">CBS 121591</strain>
    </source>
</reference>